<dbReference type="EMBL" id="FQWS01000001">
    <property type="protein sequence ID" value="SHG82264.1"/>
    <property type="molecule type" value="Genomic_DNA"/>
</dbReference>
<dbReference type="Proteomes" id="UP000184522">
    <property type="component" value="Unassembled WGS sequence"/>
</dbReference>
<accession>A0A1M5MY56</accession>
<keyword evidence="2" id="KW-1185">Reference proteome</keyword>
<evidence type="ECO:0000313" key="2">
    <source>
        <dbReference type="Proteomes" id="UP000184522"/>
    </source>
</evidence>
<reference evidence="2" key="1">
    <citation type="submission" date="2016-11" db="EMBL/GenBank/DDBJ databases">
        <authorList>
            <person name="Varghese N."/>
            <person name="Submissions S."/>
        </authorList>
    </citation>
    <scope>NUCLEOTIDE SEQUENCE [LARGE SCALE GENOMIC DNA]</scope>
    <source>
        <strain evidence="2">DSM 25330</strain>
    </source>
</reference>
<dbReference type="AlphaFoldDB" id="A0A1M5MY56"/>
<dbReference type="RefSeq" id="WP_073083891.1">
    <property type="nucleotide sequence ID" value="NZ_FQWS01000001.1"/>
</dbReference>
<dbReference type="OrthoDB" id="1445293at2"/>
<protein>
    <submittedName>
        <fullName evidence="1">Uncharacterized protein</fullName>
    </submittedName>
</protein>
<name>A0A1M5MY56_9FLAO</name>
<organism evidence="1 2">
    <name type="scientific">Winogradskyella jejuensis</name>
    <dbReference type="NCBI Taxonomy" id="1089305"/>
    <lineage>
        <taxon>Bacteria</taxon>
        <taxon>Pseudomonadati</taxon>
        <taxon>Bacteroidota</taxon>
        <taxon>Flavobacteriia</taxon>
        <taxon>Flavobacteriales</taxon>
        <taxon>Flavobacteriaceae</taxon>
        <taxon>Winogradskyella</taxon>
    </lineage>
</organism>
<proteinExistence type="predicted"/>
<gene>
    <name evidence="1" type="ORF">SAMN05444148_1034</name>
</gene>
<sequence>MKSDICSACGSSKIMHEMRIVDFGHGNAKKDLSIEIKTTDNVFFNKFEKGALKAQICGSCGKVDLSVNNPQELWQAYLKTKSL</sequence>
<dbReference type="STRING" id="1089305.SAMN05444148_1034"/>
<evidence type="ECO:0000313" key="1">
    <source>
        <dbReference type="EMBL" id="SHG82264.1"/>
    </source>
</evidence>